<reference evidence="1" key="1">
    <citation type="submission" date="2014-11" db="EMBL/GenBank/DDBJ databases">
        <authorList>
            <person name="Amaro Gonzalez C."/>
        </authorList>
    </citation>
    <scope>NUCLEOTIDE SEQUENCE</scope>
</reference>
<dbReference type="AlphaFoldDB" id="A0A0E9R8P3"/>
<evidence type="ECO:0000313" key="1">
    <source>
        <dbReference type="EMBL" id="JAH24825.1"/>
    </source>
</evidence>
<name>A0A0E9R8P3_ANGAN</name>
<protein>
    <submittedName>
        <fullName evidence="1">Uncharacterized protein</fullName>
    </submittedName>
</protein>
<organism evidence="1">
    <name type="scientific">Anguilla anguilla</name>
    <name type="common">European freshwater eel</name>
    <name type="synonym">Muraena anguilla</name>
    <dbReference type="NCBI Taxonomy" id="7936"/>
    <lineage>
        <taxon>Eukaryota</taxon>
        <taxon>Metazoa</taxon>
        <taxon>Chordata</taxon>
        <taxon>Craniata</taxon>
        <taxon>Vertebrata</taxon>
        <taxon>Euteleostomi</taxon>
        <taxon>Actinopterygii</taxon>
        <taxon>Neopterygii</taxon>
        <taxon>Teleostei</taxon>
        <taxon>Anguilliformes</taxon>
        <taxon>Anguillidae</taxon>
        <taxon>Anguilla</taxon>
    </lineage>
</organism>
<sequence length="20" mass="2400">MFIYCTCNFKNNNTFTVILI</sequence>
<reference evidence="1" key="2">
    <citation type="journal article" date="2015" name="Fish Shellfish Immunol.">
        <title>Early steps in the European eel (Anguilla anguilla)-Vibrio vulnificus interaction in the gills: Role of the RtxA13 toxin.</title>
        <authorList>
            <person name="Callol A."/>
            <person name="Pajuelo D."/>
            <person name="Ebbesson L."/>
            <person name="Teles M."/>
            <person name="MacKenzie S."/>
            <person name="Amaro C."/>
        </authorList>
    </citation>
    <scope>NUCLEOTIDE SEQUENCE</scope>
</reference>
<accession>A0A0E9R8P3</accession>
<dbReference type="EMBL" id="GBXM01083752">
    <property type="protein sequence ID" value="JAH24825.1"/>
    <property type="molecule type" value="Transcribed_RNA"/>
</dbReference>
<proteinExistence type="predicted"/>